<protein>
    <recommendedName>
        <fullName evidence="3">DUF1552 domain-containing protein</fullName>
    </recommendedName>
</protein>
<dbReference type="Proteomes" id="UP000316426">
    <property type="component" value="Chromosome"/>
</dbReference>
<dbReference type="InterPro" id="IPR006311">
    <property type="entry name" value="TAT_signal"/>
</dbReference>
<dbReference type="RefSeq" id="WP_145107979.1">
    <property type="nucleotide sequence ID" value="NZ_CP036349.1"/>
</dbReference>
<dbReference type="Pfam" id="PF07586">
    <property type="entry name" value="HXXSHH"/>
    <property type="match status" value="1"/>
</dbReference>
<accession>A0A518K447</accession>
<organism evidence="1 2">
    <name type="scientific">Botrimarina mediterranea</name>
    <dbReference type="NCBI Taxonomy" id="2528022"/>
    <lineage>
        <taxon>Bacteria</taxon>
        <taxon>Pseudomonadati</taxon>
        <taxon>Planctomycetota</taxon>
        <taxon>Planctomycetia</taxon>
        <taxon>Pirellulales</taxon>
        <taxon>Lacipirellulaceae</taxon>
        <taxon>Botrimarina</taxon>
    </lineage>
</organism>
<dbReference type="KEGG" id="bmei:Spa11_07380"/>
<evidence type="ECO:0000313" key="1">
    <source>
        <dbReference type="EMBL" id="QDV72560.1"/>
    </source>
</evidence>
<dbReference type="AlphaFoldDB" id="A0A518K447"/>
<name>A0A518K447_9BACT</name>
<dbReference type="PROSITE" id="PS51318">
    <property type="entry name" value="TAT"/>
    <property type="match status" value="1"/>
</dbReference>
<gene>
    <name evidence="1" type="ORF">Spa11_07380</name>
</gene>
<proteinExistence type="predicted"/>
<dbReference type="InterPro" id="IPR011447">
    <property type="entry name" value="DUF1552"/>
</dbReference>
<keyword evidence="2" id="KW-1185">Reference proteome</keyword>
<sequence length="456" mass="49219">MNEALRLDRRRFLQSVGACLALPALESLGARTALASAGAAETAGAVTATGAPLRTAFITFPNGAIPAAWASSGEGAALALGKTLKPLESVRNLVQVFGGLDLEAALAGPDGPGDHARGNAALLTTVRLNKSASDLRVGVSIDQEIAGKVGQQTRLPSLELSGDRGPRSGACDSGYACAYQYNVSWKSPTTPMAPEHNPRLVFERLFGEGAPGQRAESLARRRAEQRSVLDFVMAETESLNRKASVADRQKLDEYLTAVREIERRIEASERFADAPDPGREAPQGIPRAYEEHIAQMFDLLVLAFETDSTRVATFQLAHDGSNRSFDHIGISEGHHELTHHRNNQEWVRKIEEIDRWYVQQFARFLKALDEKKDADGKSMLYNSQIVYASGNSDGNRHTHVDLPVVLAGAGGGAYKTCRHVNHGATPLANLYLRMAQNAGVTGLERFGDSTAALTNV</sequence>
<reference evidence="1 2" key="1">
    <citation type="submission" date="2019-02" db="EMBL/GenBank/DDBJ databases">
        <title>Deep-cultivation of Planctomycetes and their phenomic and genomic characterization uncovers novel biology.</title>
        <authorList>
            <person name="Wiegand S."/>
            <person name="Jogler M."/>
            <person name="Boedeker C."/>
            <person name="Pinto D."/>
            <person name="Vollmers J."/>
            <person name="Rivas-Marin E."/>
            <person name="Kohn T."/>
            <person name="Peeters S.H."/>
            <person name="Heuer A."/>
            <person name="Rast P."/>
            <person name="Oberbeckmann S."/>
            <person name="Bunk B."/>
            <person name="Jeske O."/>
            <person name="Meyerdierks A."/>
            <person name="Storesund J.E."/>
            <person name="Kallscheuer N."/>
            <person name="Luecker S."/>
            <person name="Lage O.M."/>
            <person name="Pohl T."/>
            <person name="Merkel B.J."/>
            <person name="Hornburger P."/>
            <person name="Mueller R.-W."/>
            <person name="Bruemmer F."/>
            <person name="Labrenz M."/>
            <person name="Spormann A.M."/>
            <person name="Op den Camp H."/>
            <person name="Overmann J."/>
            <person name="Amann R."/>
            <person name="Jetten M.S.M."/>
            <person name="Mascher T."/>
            <person name="Medema M.H."/>
            <person name="Devos D.P."/>
            <person name="Kaster A.-K."/>
            <person name="Ovreas L."/>
            <person name="Rohde M."/>
            <person name="Galperin M.Y."/>
            <person name="Jogler C."/>
        </authorList>
    </citation>
    <scope>NUCLEOTIDE SEQUENCE [LARGE SCALE GENOMIC DNA]</scope>
    <source>
        <strain evidence="1 2">Spa11</strain>
    </source>
</reference>
<evidence type="ECO:0000313" key="2">
    <source>
        <dbReference type="Proteomes" id="UP000316426"/>
    </source>
</evidence>
<dbReference type="EMBL" id="CP036349">
    <property type="protein sequence ID" value="QDV72560.1"/>
    <property type="molecule type" value="Genomic_DNA"/>
</dbReference>
<evidence type="ECO:0008006" key="3">
    <source>
        <dbReference type="Google" id="ProtNLM"/>
    </source>
</evidence>